<feature type="transmembrane region" description="Helical" evidence="3">
    <location>
        <begin position="160"/>
        <end position="177"/>
    </location>
</feature>
<dbReference type="EMBL" id="QGDI01000012">
    <property type="protein sequence ID" value="PWJ10816.1"/>
    <property type="molecule type" value="Genomic_DNA"/>
</dbReference>
<keyword evidence="1 2" id="KW-0808">Transferase</keyword>
<comment type="caution">
    <text evidence="4">The sequence shown here is derived from an EMBL/GenBank/DDBJ whole genome shotgun (WGS) entry which is preliminary data.</text>
</comment>
<dbReference type="GO" id="GO:0016020">
    <property type="term" value="C:membrane"/>
    <property type="evidence" value="ECO:0007669"/>
    <property type="project" value="InterPro"/>
</dbReference>
<evidence type="ECO:0000313" key="4">
    <source>
        <dbReference type="EMBL" id="PWJ10816.1"/>
    </source>
</evidence>
<organism evidence="4 5">
    <name type="scientific">Ruminococcus flavefaciens</name>
    <dbReference type="NCBI Taxonomy" id="1265"/>
    <lineage>
        <taxon>Bacteria</taxon>
        <taxon>Bacillati</taxon>
        <taxon>Bacillota</taxon>
        <taxon>Clostridia</taxon>
        <taxon>Eubacteriales</taxon>
        <taxon>Oscillospiraceae</taxon>
        <taxon>Ruminococcus</taxon>
    </lineage>
</organism>
<keyword evidence="3" id="KW-0812">Transmembrane</keyword>
<dbReference type="AlphaFoldDB" id="A0A315XVL2"/>
<comment type="similarity">
    <text evidence="2">Belongs to the CDP-alcohol phosphatidyltransferase class-I family.</text>
</comment>
<keyword evidence="3" id="KW-1133">Transmembrane helix</keyword>
<keyword evidence="3" id="KW-0472">Membrane</keyword>
<dbReference type="GO" id="GO:0016780">
    <property type="term" value="F:phosphotransferase activity, for other substituted phosphate groups"/>
    <property type="evidence" value="ECO:0007669"/>
    <property type="project" value="InterPro"/>
</dbReference>
<proteinExistence type="inferred from homology"/>
<protein>
    <submittedName>
        <fullName evidence="4">CDP-alcohol phosphatidyltransferase-like enzyme</fullName>
    </submittedName>
</protein>
<sequence length="224" mass="24863">MSEKYTNPVKKMIPSKLETGFQQFLYKHVGKHIPKSLTPNDVTLIGALGGLFAVVSTLLANVSPLFFIGTLLGLAIHLVADDLDGYVARSRGMSSRAGAYFDLITDVLFSTFLILSFGLTPYCNMAVAAFGAPLYGVMNVTMMNYIIYFNEFQFPRLGPIEAHIAYAAAAVLAMVFGDREWFFIGSFGVKTLDIVMFVGMLPMYYEMIRMAIRLFNRLKEADGK</sequence>
<dbReference type="InterPro" id="IPR000462">
    <property type="entry name" value="CDP-OH_P_trans"/>
</dbReference>
<dbReference type="Pfam" id="PF01066">
    <property type="entry name" value="CDP-OH_P_transf"/>
    <property type="match status" value="1"/>
</dbReference>
<name>A0A315XVL2_RUMFL</name>
<dbReference type="InterPro" id="IPR043130">
    <property type="entry name" value="CDP-OH_PTrfase_TM_dom"/>
</dbReference>
<evidence type="ECO:0000256" key="1">
    <source>
        <dbReference type="ARBA" id="ARBA00022679"/>
    </source>
</evidence>
<evidence type="ECO:0000256" key="2">
    <source>
        <dbReference type="RuleBase" id="RU003750"/>
    </source>
</evidence>
<feature type="transmembrane region" description="Helical" evidence="3">
    <location>
        <begin position="99"/>
        <end position="119"/>
    </location>
</feature>
<feature type="transmembrane region" description="Helical" evidence="3">
    <location>
        <begin position="183"/>
        <end position="205"/>
    </location>
</feature>
<dbReference type="OrthoDB" id="9790577at2"/>
<dbReference type="Proteomes" id="UP000245720">
    <property type="component" value="Unassembled WGS sequence"/>
</dbReference>
<feature type="transmembrane region" description="Helical" evidence="3">
    <location>
        <begin position="66"/>
        <end position="87"/>
    </location>
</feature>
<evidence type="ECO:0000256" key="3">
    <source>
        <dbReference type="SAM" id="Phobius"/>
    </source>
</evidence>
<reference evidence="4 5" key="1">
    <citation type="submission" date="2018-05" db="EMBL/GenBank/DDBJ databases">
        <title>The Hungate 1000. A catalogue of reference genomes from the rumen microbiome.</title>
        <authorList>
            <person name="Kelly W."/>
        </authorList>
    </citation>
    <scope>NUCLEOTIDE SEQUENCE [LARGE SCALE GENOMIC DNA]</scope>
    <source>
        <strain evidence="4 5">SAb67</strain>
    </source>
</reference>
<dbReference type="PROSITE" id="PS00379">
    <property type="entry name" value="CDP_ALCOHOL_P_TRANSF"/>
    <property type="match status" value="1"/>
</dbReference>
<accession>A0A315XVL2</accession>
<dbReference type="InterPro" id="IPR048254">
    <property type="entry name" value="CDP_ALCOHOL_P_TRANSF_CS"/>
</dbReference>
<gene>
    <name evidence="4" type="ORF">IE37_02854</name>
</gene>
<dbReference type="RefSeq" id="WP_109727566.1">
    <property type="nucleotide sequence ID" value="NZ_CACYST010000045.1"/>
</dbReference>
<feature type="transmembrane region" description="Helical" evidence="3">
    <location>
        <begin position="125"/>
        <end position="148"/>
    </location>
</feature>
<dbReference type="GO" id="GO:0008654">
    <property type="term" value="P:phospholipid biosynthetic process"/>
    <property type="evidence" value="ECO:0007669"/>
    <property type="project" value="InterPro"/>
</dbReference>
<evidence type="ECO:0000313" key="5">
    <source>
        <dbReference type="Proteomes" id="UP000245720"/>
    </source>
</evidence>
<dbReference type="Gene3D" id="1.20.120.1760">
    <property type="match status" value="1"/>
</dbReference>